<protein>
    <submittedName>
        <fullName evidence="2">Carboxymuconolactone decarboxylase family protein</fullName>
    </submittedName>
</protein>
<accession>A0ABS7PJW6</accession>
<dbReference type="Gene3D" id="1.20.1290.10">
    <property type="entry name" value="AhpD-like"/>
    <property type="match status" value="1"/>
</dbReference>
<dbReference type="RefSeq" id="WP_222988692.1">
    <property type="nucleotide sequence ID" value="NZ_JAINVV010000003.1"/>
</dbReference>
<dbReference type="PANTHER" id="PTHR34846">
    <property type="entry name" value="4-CARBOXYMUCONOLACTONE DECARBOXYLASE FAMILY PROTEIN (AFU_ORTHOLOGUE AFUA_6G11590)"/>
    <property type="match status" value="1"/>
</dbReference>
<proteinExistence type="predicted"/>
<dbReference type="InterPro" id="IPR029032">
    <property type="entry name" value="AhpD-like"/>
</dbReference>
<reference evidence="2 3" key="1">
    <citation type="submission" date="2021-08" db="EMBL/GenBank/DDBJ databases">
        <authorList>
            <person name="Tuo L."/>
        </authorList>
    </citation>
    <scope>NUCLEOTIDE SEQUENCE [LARGE SCALE GENOMIC DNA]</scope>
    <source>
        <strain evidence="2 3">JCM 31229</strain>
    </source>
</reference>
<evidence type="ECO:0000259" key="1">
    <source>
        <dbReference type="Pfam" id="PF02627"/>
    </source>
</evidence>
<feature type="domain" description="Carboxymuconolactone decarboxylase-like" evidence="1">
    <location>
        <begin position="40"/>
        <end position="123"/>
    </location>
</feature>
<organism evidence="2 3">
    <name type="scientific">Sphingomonas colocasiae</name>
    <dbReference type="NCBI Taxonomy" id="1848973"/>
    <lineage>
        <taxon>Bacteria</taxon>
        <taxon>Pseudomonadati</taxon>
        <taxon>Pseudomonadota</taxon>
        <taxon>Alphaproteobacteria</taxon>
        <taxon>Sphingomonadales</taxon>
        <taxon>Sphingomonadaceae</taxon>
        <taxon>Sphingomonas</taxon>
    </lineage>
</organism>
<dbReference type="PANTHER" id="PTHR34846:SF11">
    <property type="entry name" value="4-CARBOXYMUCONOLACTONE DECARBOXYLASE FAMILY PROTEIN (AFU_ORTHOLOGUE AFUA_6G11590)"/>
    <property type="match status" value="1"/>
</dbReference>
<name>A0ABS7PJW6_9SPHN</name>
<dbReference type="Proteomes" id="UP000706039">
    <property type="component" value="Unassembled WGS sequence"/>
</dbReference>
<evidence type="ECO:0000313" key="2">
    <source>
        <dbReference type="EMBL" id="MBY8821586.1"/>
    </source>
</evidence>
<dbReference type="EMBL" id="JAINVV010000003">
    <property type="protein sequence ID" value="MBY8821586.1"/>
    <property type="molecule type" value="Genomic_DNA"/>
</dbReference>
<evidence type="ECO:0000313" key="3">
    <source>
        <dbReference type="Proteomes" id="UP000706039"/>
    </source>
</evidence>
<dbReference type="SUPFAM" id="SSF69118">
    <property type="entry name" value="AhpD-like"/>
    <property type="match status" value="1"/>
</dbReference>
<comment type="caution">
    <text evidence="2">The sequence shown here is derived from an EMBL/GenBank/DDBJ whole genome shotgun (WGS) entry which is preliminary data.</text>
</comment>
<sequence>MPSIGYRDDYDADAEPIAAAIRARRGGRLLNLDRMLLHSPGIAAGWNALMGQVRASPAISPRHRELAICAVARINGADYEFHHHRGPFLDAGGRQAQLDALDDVAKAAANHIVFDEAERAVLALACESSRHVGIDAETMDAVRLHFPEPAATFELMMVVASYNMVSRLLVGLGIEPEN</sequence>
<gene>
    <name evidence="2" type="ORF">K7G82_04735</name>
</gene>
<keyword evidence="3" id="KW-1185">Reference proteome</keyword>
<dbReference type="InterPro" id="IPR003779">
    <property type="entry name" value="CMD-like"/>
</dbReference>
<dbReference type="Pfam" id="PF02627">
    <property type="entry name" value="CMD"/>
    <property type="match status" value="1"/>
</dbReference>